<organism evidence="4 5">
    <name type="scientific">Pedobacter duraquae</name>
    <dbReference type="NCBI Taxonomy" id="425511"/>
    <lineage>
        <taxon>Bacteria</taxon>
        <taxon>Pseudomonadati</taxon>
        <taxon>Bacteroidota</taxon>
        <taxon>Sphingobacteriia</taxon>
        <taxon>Sphingobacteriales</taxon>
        <taxon>Sphingobacteriaceae</taxon>
        <taxon>Pedobacter</taxon>
    </lineage>
</organism>
<evidence type="ECO:0000313" key="5">
    <source>
        <dbReference type="Proteomes" id="UP000295499"/>
    </source>
</evidence>
<dbReference type="SUPFAM" id="SSF53474">
    <property type="entry name" value="alpha/beta-Hydrolases"/>
    <property type="match status" value="1"/>
</dbReference>
<keyword evidence="2" id="KW-0732">Signal</keyword>
<dbReference type="GO" id="GO:0052689">
    <property type="term" value="F:carboxylic ester hydrolase activity"/>
    <property type="evidence" value="ECO:0007669"/>
    <property type="project" value="TreeGrafter"/>
</dbReference>
<sequence length="471" mass="51384">MKKLTFTLLSFLMMGSLYAQDIAKTWYGTISIQGTALRVVFNISKTGDSYITTMDSPDQGVKGIPTDKTTFSGNQLIIEASKMALVYTGTYTSESNTITGIFKQGPGELPLTLSATAPEPKKVVPPEVRPQDPKDFPYRQEDVMFDNAQAGVQLAGTLTLPSSGKVNKIVVLISGSGPQNRNEEIQAFNHRPFLVWSDWLTRNNIAVLRYDDRGIGKSTGIYKKATTADFASDAEAAVRYIQSRVDLKTMKIGLIGHSEGGLIAPIVANQNKAVQFIVLLAGPGIPIDELLLEQNEDQARLAGAPADMIKMSSVLNKTLYTAVKNYNDLPEPAFQEKIDTVLHDALKGFPVDALGGRSMAQVISESKVQVSSIWFKYFVGMDPAVDLKRVKCPVLALNGTLDSQVRSTSNLSGIRSNLQKAGNTKFEIVAMPGLNHLFQKSTTGAVSEYKEIAETVNPEVLQKVSTWINRI</sequence>
<proteinExistence type="predicted"/>
<keyword evidence="5" id="KW-1185">Reference proteome</keyword>
<dbReference type="PANTHER" id="PTHR43265:SF1">
    <property type="entry name" value="ESTERASE ESTD"/>
    <property type="match status" value="1"/>
</dbReference>
<dbReference type="RefSeq" id="WP_133555482.1">
    <property type="nucleotide sequence ID" value="NZ_SNWM01000002.1"/>
</dbReference>
<dbReference type="InterPro" id="IPR002471">
    <property type="entry name" value="Pept_S9_AS"/>
</dbReference>
<keyword evidence="1" id="KW-0378">Hydrolase</keyword>
<protein>
    <recommendedName>
        <fullName evidence="3">Serine aminopeptidase S33 domain-containing protein</fullName>
    </recommendedName>
</protein>
<evidence type="ECO:0000259" key="3">
    <source>
        <dbReference type="Pfam" id="PF12146"/>
    </source>
</evidence>
<dbReference type="PROSITE" id="PS00708">
    <property type="entry name" value="PRO_ENDOPEP_SER"/>
    <property type="match status" value="1"/>
</dbReference>
<comment type="caution">
    <text evidence="4">The sequence shown here is derived from an EMBL/GenBank/DDBJ whole genome shotgun (WGS) entry which is preliminary data.</text>
</comment>
<dbReference type="InterPro" id="IPR029058">
    <property type="entry name" value="AB_hydrolase_fold"/>
</dbReference>
<dbReference type="Gene3D" id="3.40.50.1820">
    <property type="entry name" value="alpha/beta hydrolase"/>
    <property type="match status" value="1"/>
</dbReference>
<reference evidence="4 5" key="1">
    <citation type="submission" date="2019-03" db="EMBL/GenBank/DDBJ databases">
        <title>Genomic Encyclopedia of Archaeal and Bacterial Type Strains, Phase II (KMG-II): from individual species to whole genera.</title>
        <authorList>
            <person name="Goeker M."/>
        </authorList>
    </citation>
    <scope>NUCLEOTIDE SEQUENCE [LARGE SCALE GENOMIC DNA]</scope>
    <source>
        <strain evidence="4 5">DSM 19034</strain>
    </source>
</reference>
<gene>
    <name evidence="4" type="ORF">CLV32_2353</name>
</gene>
<dbReference type="InterPro" id="IPR022742">
    <property type="entry name" value="Hydrolase_4"/>
</dbReference>
<dbReference type="OrthoDB" id="9809549at2"/>
<evidence type="ECO:0000256" key="2">
    <source>
        <dbReference type="SAM" id="SignalP"/>
    </source>
</evidence>
<evidence type="ECO:0000313" key="4">
    <source>
        <dbReference type="EMBL" id="TDO23362.1"/>
    </source>
</evidence>
<accession>A0A4R6IMH6</accession>
<dbReference type="AlphaFoldDB" id="A0A4R6IMH6"/>
<feature type="chain" id="PRO_5020230398" description="Serine aminopeptidase S33 domain-containing protein" evidence="2">
    <location>
        <begin position="20"/>
        <end position="471"/>
    </location>
</feature>
<feature type="signal peptide" evidence="2">
    <location>
        <begin position="1"/>
        <end position="19"/>
    </location>
</feature>
<dbReference type="GO" id="GO:0006508">
    <property type="term" value="P:proteolysis"/>
    <property type="evidence" value="ECO:0007669"/>
    <property type="project" value="InterPro"/>
</dbReference>
<dbReference type="Proteomes" id="UP000295499">
    <property type="component" value="Unassembled WGS sequence"/>
</dbReference>
<feature type="domain" description="Serine aminopeptidase S33" evidence="3">
    <location>
        <begin position="198"/>
        <end position="310"/>
    </location>
</feature>
<evidence type="ECO:0000256" key="1">
    <source>
        <dbReference type="ARBA" id="ARBA00022801"/>
    </source>
</evidence>
<dbReference type="InterPro" id="IPR053145">
    <property type="entry name" value="AB_hydrolase_Est10"/>
</dbReference>
<dbReference type="GO" id="GO:0004252">
    <property type="term" value="F:serine-type endopeptidase activity"/>
    <property type="evidence" value="ECO:0007669"/>
    <property type="project" value="InterPro"/>
</dbReference>
<dbReference type="PANTHER" id="PTHR43265">
    <property type="entry name" value="ESTERASE ESTD"/>
    <property type="match status" value="1"/>
</dbReference>
<dbReference type="Pfam" id="PF12146">
    <property type="entry name" value="Hydrolase_4"/>
    <property type="match status" value="1"/>
</dbReference>
<dbReference type="EMBL" id="SNWM01000002">
    <property type="protein sequence ID" value="TDO23362.1"/>
    <property type="molecule type" value="Genomic_DNA"/>
</dbReference>
<name>A0A4R6IMH6_9SPHI</name>